<evidence type="ECO:0000259" key="2">
    <source>
        <dbReference type="Pfam" id="PF00294"/>
    </source>
</evidence>
<sequence length="394" mass="41967">MSCLVLGAVYVDGLPNEQPQAHGAMFGVSLGLATFGRSVRFVTDLGNDEAGKLLRAQADAAGLELYLRPKRERTAPTPRFTPEIARESGLPALTLPEAPKEGARRLDLSLFDPQVLVLGGSAMHTEETATRALEWVDIARSSATIVYSPAISKGVRTNFDKARRQAEKLIRAADVVCVSAADLRQLYGISASTRTYNKLAQYWFSFGPAIVAIPLDNGECIIYSRAQGGVIIRPLPRTQNKTRSNNNTTNNTATNGILTNGTVANRTMANRTVANRTVANGTVANGTAATATAAPAPATSTGPAPTTVMQSDDSHWEDSRTRGNAEFTAALIDALDRVSLLGASVRERLDEVSLSNIHAVGVFAATAAQLATEKPRGVFPTREEVSQSVTDAYI</sequence>
<accession>A0A7Z8Y7Z4</accession>
<feature type="region of interest" description="Disordered" evidence="1">
    <location>
        <begin position="237"/>
        <end position="258"/>
    </location>
</feature>
<dbReference type="SUPFAM" id="SSF53613">
    <property type="entry name" value="Ribokinase-like"/>
    <property type="match status" value="1"/>
</dbReference>
<keyword evidence="3" id="KW-0418">Kinase</keyword>
<dbReference type="EMBL" id="UYIO01000001">
    <property type="protein sequence ID" value="VDG75866.1"/>
    <property type="molecule type" value="Genomic_DNA"/>
</dbReference>
<proteinExistence type="predicted"/>
<dbReference type="RefSeq" id="WP_185933765.1">
    <property type="nucleotide sequence ID" value="NZ_UYIO01000001.1"/>
</dbReference>
<organism evidence="3 4">
    <name type="scientific">Actinobaculum suis</name>
    <dbReference type="NCBI Taxonomy" id="1657"/>
    <lineage>
        <taxon>Bacteria</taxon>
        <taxon>Bacillati</taxon>
        <taxon>Actinomycetota</taxon>
        <taxon>Actinomycetes</taxon>
        <taxon>Actinomycetales</taxon>
        <taxon>Actinomycetaceae</taxon>
        <taxon>Actinobaculum</taxon>
    </lineage>
</organism>
<protein>
    <submittedName>
        <fullName evidence="3">PfkB family carbohydrate kinase</fullName>
    </submittedName>
</protein>
<dbReference type="Gene3D" id="3.40.1190.20">
    <property type="match status" value="1"/>
</dbReference>
<name>A0A7Z8Y7Z4_9ACTO</name>
<evidence type="ECO:0000313" key="3">
    <source>
        <dbReference type="EMBL" id="VDG75866.1"/>
    </source>
</evidence>
<feature type="compositionally biased region" description="Low complexity" evidence="1">
    <location>
        <begin position="289"/>
        <end position="308"/>
    </location>
</feature>
<dbReference type="Proteomes" id="UP000269974">
    <property type="component" value="Unassembled WGS sequence"/>
</dbReference>
<dbReference type="GO" id="GO:0016301">
    <property type="term" value="F:kinase activity"/>
    <property type="evidence" value="ECO:0007669"/>
    <property type="project" value="UniProtKB-KW"/>
</dbReference>
<dbReference type="InterPro" id="IPR011611">
    <property type="entry name" value="PfkB_dom"/>
</dbReference>
<gene>
    <name evidence="3" type="ORF">NCTC10327_00551</name>
</gene>
<keyword evidence="3" id="KW-0808">Transferase</keyword>
<feature type="domain" description="Carbohydrate kinase PfkB" evidence="2">
    <location>
        <begin position="28"/>
        <end position="238"/>
    </location>
</feature>
<dbReference type="AlphaFoldDB" id="A0A7Z8Y7Z4"/>
<comment type="caution">
    <text evidence="3">The sequence shown here is derived from an EMBL/GenBank/DDBJ whole genome shotgun (WGS) entry which is preliminary data.</text>
</comment>
<dbReference type="InterPro" id="IPR029056">
    <property type="entry name" value="Ribokinase-like"/>
</dbReference>
<evidence type="ECO:0000256" key="1">
    <source>
        <dbReference type="SAM" id="MobiDB-lite"/>
    </source>
</evidence>
<reference evidence="3 4" key="1">
    <citation type="submission" date="2018-11" db="EMBL/GenBank/DDBJ databases">
        <authorList>
            <consortium name="Pathogen Informatics"/>
        </authorList>
    </citation>
    <scope>NUCLEOTIDE SEQUENCE [LARGE SCALE GENOMIC DNA]</scope>
    <source>
        <strain evidence="3 4">NCTC10327</strain>
    </source>
</reference>
<feature type="region of interest" description="Disordered" evidence="1">
    <location>
        <begin position="289"/>
        <end position="319"/>
    </location>
</feature>
<evidence type="ECO:0000313" key="4">
    <source>
        <dbReference type="Proteomes" id="UP000269974"/>
    </source>
</evidence>
<dbReference type="Pfam" id="PF00294">
    <property type="entry name" value="PfkB"/>
    <property type="match status" value="1"/>
</dbReference>
<feature type="compositionally biased region" description="Low complexity" evidence="1">
    <location>
        <begin position="238"/>
        <end position="258"/>
    </location>
</feature>